<reference evidence="8 9" key="1">
    <citation type="submission" date="2015-07" db="EMBL/GenBank/DDBJ databases">
        <title>Genome sequencing of Kibdelosporangium phytohabitans.</title>
        <authorList>
            <person name="Qin S."/>
            <person name="Xing K."/>
        </authorList>
    </citation>
    <scope>NUCLEOTIDE SEQUENCE [LARGE SCALE GENOMIC DNA]</scope>
    <source>
        <strain evidence="8 9">KLBMP1111</strain>
    </source>
</reference>
<dbReference type="PANTHER" id="PTHR30629:SF2">
    <property type="entry name" value="PROPHAGE INTEGRASE INTS-RELATED"/>
    <property type="match status" value="1"/>
</dbReference>
<evidence type="ECO:0000256" key="4">
    <source>
        <dbReference type="ARBA" id="ARBA00023172"/>
    </source>
</evidence>
<dbReference type="GO" id="GO:0003677">
    <property type="term" value="F:DNA binding"/>
    <property type="evidence" value="ECO:0007669"/>
    <property type="project" value="UniProtKB-UniRule"/>
</dbReference>
<evidence type="ECO:0000313" key="8">
    <source>
        <dbReference type="EMBL" id="ALG06930.1"/>
    </source>
</evidence>
<dbReference type="GO" id="GO:0006310">
    <property type="term" value="P:DNA recombination"/>
    <property type="evidence" value="ECO:0007669"/>
    <property type="project" value="UniProtKB-KW"/>
</dbReference>
<dbReference type="Pfam" id="PF00589">
    <property type="entry name" value="Phage_integrase"/>
    <property type="match status" value="1"/>
</dbReference>
<proteinExistence type="inferred from homology"/>
<evidence type="ECO:0000259" key="6">
    <source>
        <dbReference type="PROSITE" id="PS51898"/>
    </source>
</evidence>
<dbReference type="PROSITE" id="PS51900">
    <property type="entry name" value="CB"/>
    <property type="match status" value="1"/>
</dbReference>
<keyword evidence="2" id="KW-0229">DNA integration</keyword>
<dbReference type="Gene3D" id="1.10.150.130">
    <property type="match status" value="1"/>
</dbReference>
<dbReference type="CDD" id="cd01189">
    <property type="entry name" value="INT_ICEBs1_C_like"/>
    <property type="match status" value="1"/>
</dbReference>
<protein>
    <submittedName>
        <fullName evidence="8">Multidrug DMT transporter permease</fullName>
    </submittedName>
</protein>
<feature type="domain" description="Core-binding (CB)" evidence="7">
    <location>
        <begin position="59"/>
        <end position="139"/>
    </location>
</feature>
<comment type="similarity">
    <text evidence="1">Belongs to the 'phage' integrase family.</text>
</comment>
<dbReference type="AlphaFoldDB" id="A0A0N9HXV2"/>
<dbReference type="EMBL" id="CP012752">
    <property type="protein sequence ID" value="ALG06930.1"/>
    <property type="molecule type" value="Genomic_DNA"/>
</dbReference>
<dbReference type="SUPFAM" id="SSF56349">
    <property type="entry name" value="DNA breaking-rejoining enzymes"/>
    <property type="match status" value="1"/>
</dbReference>
<dbReference type="OrthoDB" id="4529782at2"/>
<dbReference type="KEGG" id="kphy:AOZ06_08305"/>
<keyword evidence="3 5" id="KW-0238">DNA-binding</keyword>
<feature type="domain" description="Tyr recombinase" evidence="6">
    <location>
        <begin position="163"/>
        <end position="369"/>
    </location>
</feature>
<evidence type="ECO:0000256" key="5">
    <source>
        <dbReference type="PROSITE-ProRule" id="PRU01248"/>
    </source>
</evidence>
<dbReference type="PANTHER" id="PTHR30629">
    <property type="entry name" value="PROPHAGE INTEGRASE"/>
    <property type="match status" value="1"/>
</dbReference>
<dbReference type="InterPro" id="IPR002104">
    <property type="entry name" value="Integrase_catalytic"/>
</dbReference>
<dbReference type="InterPro" id="IPR010998">
    <property type="entry name" value="Integrase_recombinase_N"/>
</dbReference>
<name>A0A0N9HXV2_9PSEU</name>
<accession>A0A0N9HXV2</accession>
<dbReference type="PROSITE" id="PS51898">
    <property type="entry name" value="TYR_RECOMBINASE"/>
    <property type="match status" value="1"/>
</dbReference>
<evidence type="ECO:0000259" key="7">
    <source>
        <dbReference type="PROSITE" id="PS51900"/>
    </source>
</evidence>
<keyword evidence="9" id="KW-1185">Reference proteome</keyword>
<dbReference type="Proteomes" id="UP000063699">
    <property type="component" value="Chromosome"/>
</dbReference>
<evidence type="ECO:0000256" key="1">
    <source>
        <dbReference type="ARBA" id="ARBA00008857"/>
    </source>
</evidence>
<evidence type="ECO:0000256" key="3">
    <source>
        <dbReference type="ARBA" id="ARBA00023125"/>
    </source>
</evidence>
<dbReference type="InterPro" id="IPR050808">
    <property type="entry name" value="Phage_Integrase"/>
</dbReference>
<evidence type="ECO:0000256" key="2">
    <source>
        <dbReference type="ARBA" id="ARBA00022908"/>
    </source>
</evidence>
<dbReference type="InterPro" id="IPR044068">
    <property type="entry name" value="CB"/>
</dbReference>
<evidence type="ECO:0000313" key="9">
    <source>
        <dbReference type="Proteomes" id="UP000063699"/>
    </source>
</evidence>
<keyword evidence="4" id="KW-0233">DNA recombination</keyword>
<dbReference type="GO" id="GO:0015074">
    <property type="term" value="P:DNA integration"/>
    <property type="evidence" value="ECO:0007669"/>
    <property type="project" value="UniProtKB-KW"/>
</dbReference>
<dbReference type="RefSeq" id="WP_054288901.1">
    <property type="nucleotide sequence ID" value="NZ_CP012752.1"/>
</dbReference>
<sequence length="394" mass="44242">MAWVEKSGKHTWRVRYETDDGIASIPGFPTKKAADDAAADIEAQQRSETWIDPAAGRTTLGTYVDQDWLDALDVGERTEENYRSKLKNHILPRWQDTPLTHITNSKARAWAKTLRHNGLAPVTASDTMKLLSLILSDAADDQLIPTNPIRSRHRGKASRTRTREKVWATPHEVLQIADQAAAYYGHDAAILILTAAWTGARWGELTGLQRPNLHLDDATLVIDPDIGALHESNSGKLWLGPPKTPESARTITLPDFLIPLLKLYLDTHDHDHVFVTTDVELQRRSNFSRRAMRPAADGNLDVTRPRVRTQPIKPGLVFHGLRHSHKTWLIADGIPDIAQSRRLGHKLPDKIQETYSHVAAEVEQRLIAALTTRWDEALNALRPNEVDTTWRTAA</sequence>
<dbReference type="InterPro" id="IPR013762">
    <property type="entry name" value="Integrase-like_cat_sf"/>
</dbReference>
<dbReference type="STRING" id="860235.AOZ06_08305"/>
<organism evidence="8 9">
    <name type="scientific">Kibdelosporangium phytohabitans</name>
    <dbReference type="NCBI Taxonomy" id="860235"/>
    <lineage>
        <taxon>Bacteria</taxon>
        <taxon>Bacillati</taxon>
        <taxon>Actinomycetota</taxon>
        <taxon>Actinomycetes</taxon>
        <taxon>Pseudonocardiales</taxon>
        <taxon>Pseudonocardiaceae</taxon>
        <taxon>Kibdelosporangium</taxon>
    </lineage>
</organism>
<gene>
    <name evidence="8" type="ORF">AOZ06_08305</name>
</gene>
<dbReference type="Gene3D" id="1.10.443.10">
    <property type="entry name" value="Intergrase catalytic core"/>
    <property type="match status" value="1"/>
</dbReference>
<dbReference type="InterPro" id="IPR011010">
    <property type="entry name" value="DNA_brk_join_enz"/>
</dbReference>